<dbReference type="Gene3D" id="3.60.60.10">
    <property type="entry name" value="Penicillin V Acylase, Chain A"/>
    <property type="match status" value="1"/>
</dbReference>
<protein>
    <submittedName>
        <fullName evidence="3">Acyl-CoA--6-aminopenicillanic acid acyl-transferase</fullName>
    </submittedName>
</protein>
<dbReference type="PROSITE" id="PS51257">
    <property type="entry name" value="PROKAR_LIPOPROTEIN"/>
    <property type="match status" value="1"/>
</dbReference>
<evidence type="ECO:0000259" key="2">
    <source>
        <dbReference type="Pfam" id="PF03417"/>
    </source>
</evidence>
<evidence type="ECO:0000256" key="1">
    <source>
        <dbReference type="SAM" id="SignalP"/>
    </source>
</evidence>
<sequence length="555" mass="63793">MKKVIHFFLVLGVLLSLFSCGTSKSIHHQPKITGYNQTVPSVVKHSDTVFSSGTNYLIKNKQNIWELYVSGDPLQRGLLMGALSEPLVKKQERLFFSKVKEIVPSNFKQSLLRQFLKWYNRKLYLNVPEEYKTEIYGVSQYASDDFNSIAPKYLRSLYLHGAHDIGHAMQDLALVGCSSLALWGDKTEDGELLLGRNFDFYAGDEFAKDKIVAFVTPDTGHPFMMVTWGGMIGVVSGMNKEGLTITINAGKSKIPLVAKTPISIVAREILQYASNINEAIEIAKKRQVFVSESMMIGSAHDKKAVLIETSPDNFGVYEVPNQDNHLVCTNHFQSEPYKTDERNVEHIKESHSKYRFDRLEELLQKEDKMTPQKMADILRNKDGLHEKRIGYGNEKSLNQLLAHHAIIFKPESRMVWVSSNPYQLGEFVAYDLNKIFDKKENDFVALATDSLTIAKDKFVYSKEFQDYEKYRTQSTVFDKIIEDKGVVSSEFVTDYQKLNPEHWIVYYKAGEYYYQKKEFQKAKIQFETALTKEITTLTDKENIEKYLKKINKKLK</sequence>
<proteinExistence type="predicted"/>
<comment type="caution">
    <text evidence="3">The sequence shown here is derived from an EMBL/GenBank/DDBJ whole genome shotgun (WGS) entry which is preliminary data.</text>
</comment>
<dbReference type="SUPFAM" id="SSF48452">
    <property type="entry name" value="TPR-like"/>
    <property type="match status" value="1"/>
</dbReference>
<evidence type="ECO:0000313" key="4">
    <source>
        <dbReference type="Proteomes" id="UP001500141"/>
    </source>
</evidence>
<name>A0ABP9A9F1_9FLAO</name>
<keyword evidence="1" id="KW-0732">Signal</keyword>
<dbReference type="EMBL" id="BAABIP010000022">
    <property type="protein sequence ID" value="GAA4775432.1"/>
    <property type="molecule type" value="Genomic_DNA"/>
</dbReference>
<evidence type="ECO:0000313" key="3">
    <source>
        <dbReference type="EMBL" id="GAA4775432.1"/>
    </source>
</evidence>
<dbReference type="InterPro" id="IPR005079">
    <property type="entry name" value="Peptidase_C45_hydrolase"/>
</dbReference>
<reference evidence="4" key="1">
    <citation type="journal article" date="2019" name="Int. J. Syst. Evol. Microbiol.">
        <title>The Global Catalogue of Microorganisms (GCM) 10K type strain sequencing project: providing services to taxonomists for standard genome sequencing and annotation.</title>
        <authorList>
            <consortium name="The Broad Institute Genomics Platform"/>
            <consortium name="The Broad Institute Genome Sequencing Center for Infectious Disease"/>
            <person name="Wu L."/>
            <person name="Ma J."/>
        </authorList>
    </citation>
    <scope>NUCLEOTIDE SEQUENCE [LARGE SCALE GENOMIC DNA]</scope>
    <source>
        <strain evidence="4">JCM 18198</strain>
    </source>
</reference>
<feature type="domain" description="Peptidase C45 hydrolase" evidence="2">
    <location>
        <begin position="187"/>
        <end position="418"/>
    </location>
</feature>
<dbReference type="NCBIfam" id="NF040521">
    <property type="entry name" value="C45_proenzyme"/>
    <property type="match status" value="1"/>
</dbReference>
<dbReference type="PANTHER" id="PTHR35190:SF2">
    <property type="entry name" value="PROTEIN DCD1B"/>
    <property type="match status" value="1"/>
</dbReference>
<dbReference type="InterPro" id="IPR047803">
    <property type="entry name" value="DCD1A/B-like"/>
</dbReference>
<organism evidence="3 4">
    <name type="scientific">Flavobacterium hankyongi</name>
    <dbReference type="NCBI Taxonomy" id="1176532"/>
    <lineage>
        <taxon>Bacteria</taxon>
        <taxon>Pseudomonadati</taxon>
        <taxon>Bacteroidota</taxon>
        <taxon>Flavobacteriia</taxon>
        <taxon>Flavobacteriales</taxon>
        <taxon>Flavobacteriaceae</taxon>
        <taxon>Flavobacterium</taxon>
    </lineage>
</organism>
<dbReference type="PANTHER" id="PTHR35190">
    <property type="entry name" value="PROTEIN DCD1B"/>
    <property type="match status" value="1"/>
</dbReference>
<accession>A0ABP9A9F1</accession>
<dbReference type="RefSeq" id="WP_264543246.1">
    <property type="nucleotide sequence ID" value="NZ_BAABIP010000022.1"/>
</dbReference>
<feature type="chain" id="PRO_5045746206" evidence="1">
    <location>
        <begin position="22"/>
        <end position="555"/>
    </location>
</feature>
<feature type="signal peptide" evidence="1">
    <location>
        <begin position="1"/>
        <end position="21"/>
    </location>
</feature>
<dbReference type="Proteomes" id="UP001500141">
    <property type="component" value="Unassembled WGS sequence"/>
</dbReference>
<dbReference type="InterPro" id="IPR011990">
    <property type="entry name" value="TPR-like_helical_dom_sf"/>
</dbReference>
<keyword evidence="4" id="KW-1185">Reference proteome</keyword>
<gene>
    <name evidence="3" type="ORF">GCM10023230_27930</name>
</gene>
<dbReference type="InterPro" id="IPR047794">
    <property type="entry name" value="C45_proenzyme-like"/>
</dbReference>
<dbReference type="Pfam" id="PF03417">
    <property type="entry name" value="AAT"/>
    <property type="match status" value="1"/>
</dbReference>